<dbReference type="AlphaFoldDB" id="A0A6A4TT65"/>
<reference evidence="1 2" key="1">
    <citation type="submission" date="2019-06" db="EMBL/GenBank/DDBJ databases">
        <title>Draft genomes of female and male turbot (Scophthalmus maximus).</title>
        <authorList>
            <person name="Xu H."/>
            <person name="Xu X.-W."/>
            <person name="Shao C."/>
            <person name="Chen S."/>
        </authorList>
    </citation>
    <scope>NUCLEOTIDE SEQUENCE [LARGE SCALE GENOMIC DNA]</scope>
    <source>
        <strain evidence="1">Ysfricsl-2016a</strain>
        <tissue evidence="1">Blood</tissue>
    </source>
</reference>
<accession>A0A6A4TT65</accession>
<evidence type="ECO:0000313" key="2">
    <source>
        <dbReference type="Proteomes" id="UP000438429"/>
    </source>
</evidence>
<proteinExistence type="predicted"/>
<sequence>MEIKPSKSRSISIVKGQIVNERFHINNELIQTILENPIKSLGRWYKPDLKDSEQVEQLKHDAISGLKQINSTALPGRLKLWCFQFGLLARLMWPISMYEVTLSHANQLESDW</sequence>
<protein>
    <submittedName>
        <fullName evidence="1">Uncharacterized protein</fullName>
    </submittedName>
</protein>
<gene>
    <name evidence="1" type="ORF">F2P81_002430</name>
</gene>
<evidence type="ECO:0000313" key="1">
    <source>
        <dbReference type="EMBL" id="KAF0045901.1"/>
    </source>
</evidence>
<organism evidence="1 2">
    <name type="scientific">Scophthalmus maximus</name>
    <name type="common">Turbot</name>
    <name type="synonym">Psetta maxima</name>
    <dbReference type="NCBI Taxonomy" id="52904"/>
    <lineage>
        <taxon>Eukaryota</taxon>
        <taxon>Metazoa</taxon>
        <taxon>Chordata</taxon>
        <taxon>Craniata</taxon>
        <taxon>Vertebrata</taxon>
        <taxon>Euteleostomi</taxon>
        <taxon>Actinopterygii</taxon>
        <taxon>Neopterygii</taxon>
        <taxon>Teleostei</taxon>
        <taxon>Neoteleostei</taxon>
        <taxon>Acanthomorphata</taxon>
        <taxon>Carangaria</taxon>
        <taxon>Pleuronectiformes</taxon>
        <taxon>Pleuronectoidei</taxon>
        <taxon>Scophthalmidae</taxon>
        <taxon>Scophthalmus</taxon>
    </lineage>
</organism>
<name>A0A6A4TT65_SCOMX</name>
<dbReference type="Proteomes" id="UP000438429">
    <property type="component" value="Unassembled WGS sequence"/>
</dbReference>
<dbReference type="EMBL" id="VEVO01000002">
    <property type="protein sequence ID" value="KAF0045901.1"/>
    <property type="molecule type" value="Genomic_DNA"/>
</dbReference>
<comment type="caution">
    <text evidence="1">The sequence shown here is derived from an EMBL/GenBank/DDBJ whole genome shotgun (WGS) entry which is preliminary data.</text>
</comment>